<protein>
    <submittedName>
        <fullName evidence="2">Uncharacterized protein</fullName>
    </submittedName>
</protein>
<evidence type="ECO:0000313" key="3">
    <source>
        <dbReference type="Proteomes" id="UP000781932"/>
    </source>
</evidence>
<evidence type="ECO:0000256" key="1">
    <source>
        <dbReference type="SAM" id="MobiDB-lite"/>
    </source>
</evidence>
<dbReference type="EMBL" id="JAATWM020000004">
    <property type="protein sequence ID" value="KAF9880948.1"/>
    <property type="molecule type" value="Genomic_DNA"/>
</dbReference>
<reference evidence="2" key="1">
    <citation type="submission" date="2020-03" db="EMBL/GenBank/DDBJ databases">
        <authorList>
            <person name="He L."/>
        </authorList>
    </citation>
    <scope>NUCLEOTIDE SEQUENCE</scope>
    <source>
        <strain evidence="2">CkLH20</strain>
    </source>
</reference>
<dbReference type="GeneID" id="62157783"/>
<organism evidence="2 3">
    <name type="scientific">Colletotrichum karsti</name>
    <dbReference type="NCBI Taxonomy" id="1095194"/>
    <lineage>
        <taxon>Eukaryota</taxon>
        <taxon>Fungi</taxon>
        <taxon>Dikarya</taxon>
        <taxon>Ascomycota</taxon>
        <taxon>Pezizomycotina</taxon>
        <taxon>Sordariomycetes</taxon>
        <taxon>Hypocreomycetidae</taxon>
        <taxon>Glomerellales</taxon>
        <taxon>Glomerellaceae</taxon>
        <taxon>Colletotrichum</taxon>
        <taxon>Colletotrichum boninense species complex</taxon>
    </lineage>
</organism>
<comment type="caution">
    <text evidence="2">The sequence shown here is derived from an EMBL/GenBank/DDBJ whole genome shotgun (WGS) entry which is preliminary data.</text>
</comment>
<name>A0A9P6LPC2_9PEZI</name>
<dbReference type="Proteomes" id="UP000781932">
    <property type="component" value="Unassembled WGS sequence"/>
</dbReference>
<evidence type="ECO:0000313" key="2">
    <source>
        <dbReference type="EMBL" id="KAF9880948.1"/>
    </source>
</evidence>
<dbReference type="RefSeq" id="XP_038750409.1">
    <property type="nucleotide sequence ID" value="XM_038884709.1"/>
</dbReference>
<gene>
    <name evidence="2" type="ORF">CkaCkLH20_01990</name>
</gene>
<feature type="region of interest" description="Disordered" evidence="1">
    <location>
        <begin position="1"/>
        <end position="93"/>
    </location>
</feature>
<reference evidence="2" key="2">
    <citation type="submission" date="2020-11" db="EMBL/GenBank/DDBJ databases">
        <title>Whole genome sequencing of Colletotrichum sp.</title>
        <authorList>
            <person name="Li H."/>
        </authorList>
    </citation>
    <scope>NUCLEOTIDE SEQUENCE</scope>
    <source>
        <strain evidence="2">CkLH20</strain>
    </source>
</reference>
<feature type="compositionally biased region" description="Polar residues" evidence="1">
    <location>
        <begin position="65"/>
        <end position="83"/>
    </location>
</feature>
<dbReference type="AlphaFoldDB" id="A0A9P6LPC2"/>
<sequence>MIRGDSNGGRAIAGTQDNNDDSGQEDFNNSEHVLDFGGEQLLNESDSVQGHAIPRPLGRARSPRLQKSTQSSLSAALDQQWSLDSRRRQDEGGSAALRGKGLVALRLPARAANGLRYAKFSLPTLQLPDNYYIRKKGNHADHEGTRCYGKQARTEPTGARVGDATSGTWGSKTTKAPIGKNYGEEDMLDSSLLFGGTGARTTKRVLRRMRGRVDDRTVALLELKGWPSTKALAEAVHDYDDF</sequence>
<feature type="region of interest" description="Disordered" evidence="1">
    <location>
        <begin position="143"/>
        <end position="172"/>
    </location>
</feature>
<proteinExistence type="predicted"/>
<accession>A0A9P6LPC2</accession>
<keyword evidence="3" id="KW-1185">Reference proteome</keyword>